<sequence length="51" mass="5108">MADGALALGGNDATVEEQALVATVFPTFVELGATKRAAQAAMVGMRGRDGA</sequence>
<accession>A0A0S4UAQ1</accession>
<dbReference type="EMBL" id="LN899821">
    <property type="protein sequence ID" value="CUV19289.1"/>
    <property type="molecule type" value="Genomic_DNA"/>
</dbReference>
<protein>
    <submittedName>
        <fullName evidence="1">Uncharacterized protein</fullName>
    </submittedName>
</protein>
<evidence type="ECO:0000313" key="1">
    <source>
        <dbReference type="EMBL" id="CUV19289.1"/>
    </source>
</evidence>
<dbReference type="AlphaFoldDB" id="A0A0S4UAQ1"/>
<proteinExistence type="predicted"/>
<name>A0A0S4UAQ1_RALSL</name>
<gene>
    <name evidence="1" type="ORF">PSS4_v1_990018</name>
</gene>
<organism evidence="1">
    <name type="scientific">Ralstonia solanacearum</name>
    <name type="common">Pseudomonas solanacearum</name>
    <dbReference type="NCBI Taxonomy" id="305"/>
    <lineage>
        <taxon>Bacteria</taxon>
        <taxon>Pseudomonadati</taxon>
        <taxon>Pseudomonadota</taxon>
        <taxon>Betaproteobacteria</taxon>
        <taxon>Burkholderiales</taxon>
        <taxon>Burkholderiaceae</taxon>
        <taxon>Ralstonia</taxon>
        <taxon>Ralstonia solanacearum species complex</taxon>
    </lineage>
</organism>
<reference evidence="1" key="1">
    <citation type="submission" date="2015-10" db="EMBL/GenBank/DDBJ databases">
        <authorList>
            <person name="Gilbert D.G."/>
        </authorList>
    </citation>
    <scope>NUCLEOTIDE SEQUENCE</scope>
    <source>
        <strain evidence="1">Phyl III-seqv23</strain>
    </source>
</reference>